<accession>A0AAN8IT54</accession>
<keyword evidence="2" id="KW-1185">Reference proteome</keyword>
<dbReference type="EMBL" id="WIXE01002233">
    <property type="protein sequence ID" value="KAK5985006.1"/>
    <property type="molecule type" value="Genomic_DNA"/>
</dbReference>
<name>A0AAN8IT54_TRICO</name>
<sequence>MSLLPKVIEHKRGVPAVKEVSGLVSLDYITIDCIGGNFFIFSEQDAVRLRDELHVVPRSAMCTEDESPYIIAPEQVMLLVQHGYGRVRVRKGATPSTSKQVPISEDESPSEVGVSEKCYLDVHGRFVAVKRLQLQSLGSR</sequence>
<dbReference type="AlphaFoldDB" id="A0AAN8IT54"/>
<feature type="non-terminal residue" evidence="1">
    <location>
        <position position="140"/>
    </location>
</feature>
<protein>
    <submittedName>
        <fullName evidence="1">Uncharacterized protein</fullName>
    </submittedName>
</protein>
<gene>
    <name evidence="1" type="ORF">GCK32_011490</name>
</gene>
<evidence type="ECO:0000313" key="1">
    <source>
        <dbReference type="EMBL" id="KAK5985006.1"/>
    </source>
</evidence>
<dbReference type="Proteomes" id="UP001331761">
    <property type="component" value="Unassembled WGS sequence"/>
</dbReference>
<proteinExistence type="predicted"/>
<evidence type="ECO:0000313" key="2">
    <source>
        <dbReference type="Proteomes" id="UP001331761"/>
    </source>
</evidence>
<reference evidence="1 2" key="1">
    <citation type="submission" date="2019-10" db="EMBL/GenBank/DDBJ databases">
        <title>Assembly and Annotation for the nematode Trichostrongylus colubriformis.</title>
        <authorList>
            <person name="Martin J."/>
        </authorList>
    </citation>
    <scope>NUCLEOTIDE SEQUENCE [LARGE SCALE GENOMIC DNA]</scope>
    <source>
        <strain evidence="1">G859</strain>
        <tissue evidence="1">Whole worm</tissue>
    </source>
</reference>
<comment type="caution">
    <text evidence="1">The sequence shown here is derived from an EMBL/GenBank/DDBJ whole genome shotgun (WGS) entry which is preliminary data.</text>
</comment>
<organism evidence="1 2">
    <name type="scientific">Trichostrongylus colubriformis</name>
    <name type="common">Black scour worm</name>
    <dbReference type="NCBI Taxonomy" id="6319"/>
    <lineage>
        <taxon>Eukaryota</taxon>
        <taxon>Metazoa</taxon>
        <taxon>Ecdysozoa</taxon>
        <taxon>Nematoda</taxon>
        <taxon>Chromadorea</taxon>
        <taxon>Rhabditida</taxon>
        <taxon>Rhabditina</taxon>
        <taxon>Rhabditomorpha</taxon>
        <taxon>Strongyloidea</taxon>
        <taxon>Trichostrongylidae</taxon>
        <taxon>Trichostrongylus</taxon>
    </lineage>
</organism>